<organism evidence="2 3">
    <name type="scientific">Blattamonas nauphoetae</name>
    <dbReference type="NCBI Taxonomy" id="2049346"/>
    <lineage>
        <taxon>Eukaryota</taxon>
        <taxon>Metamonada</taxon>
        <taxon>Preaxostyla</taxon>
        <taxon>Oxymonadida</taxon>
        <taxon>Blattamonas</taxon>
    </lineage>
</organism>
<evidence type="ECO:0000313" key="2">
    <source>
        <dbReference type="EMBL" id="KAK2963140.1"/>
    </source>
</evidence>
<accession>A0ABQ9YHL5</accession>
<evidence type="ECO:0000256" key="1">
    <source>
        <dbReference type="SAM" id="Phobius"/>
    </source>
</evidence>
<feature type="transmembrane region" description="Helical" evidence="1">
    <location>
        <begin position="151"/>
        <end position="176"/>
    </location>
</feature>
<comment type="caution">
    <text evidence="2">The sequence shown here is derived from an EMBL/GenBank/DDBJ whole genome shotgun (WGS) entry which is preliminary data.</text>
</comment>
<feature type="transmembrane region" description="Helical" evidence="1">
    <location>
        <begin position="114"/>
        <end position="139"/>
    </location>
</feature>
<feature type="transmembrane region" description="Helical" evidence="1">
    <location>
        <begin position="38"/>
        <end position="69"/>
    </location>
</feature>
<feature type="transmembrane region" description="Helical" evidence="1">
    <location>
        <begin position="81"/>
        <end position="102"/>
    </location>
</feature>
<keyword evidence="1" id="KW-0472">Membrane</keyword>
<dbReference type="EMBL" id="JARBJD010000007">
    <property type="protein sequence ID" value="KAK2963140.1"/>
    <property type="molecule type" value="Genomic_DNA"/>
</dbReference>
<keyword evidence="1" id="KW-1133">Transmembrane helix</keyword>
<evidence type="ECO:0008006" key="4">
    <source>
        <dbReference type="Google" id="ProtNLM"/>
    </source>
</evidence>
<name>A0ABQ9YHL5_9EUKA</name>
<protein>
    <recommendedName>
        <fullName evidence="4">Tetraspanin family protein</fullName>
    </recommendedName>
</protein>
<reference evidence="2 3" key="1">
    <citation type="journal article" date="2022" name="bioRxiv">
        <title>Genomics of Preaxostyla Flagellates Illuminates Evolutionary Transitions and the Path Towards Mitochondrial Loss.</title>
        <authorList>
            <person name="Novak L.V.F."/>
            <person name="Treitli S.C."/>
            <person name="Pyrih J."/>
            <person name="Halakuc P."/>
            <person name="Pipaliya S.V."/>
            <person name="Vacek V."/>
            <person name="Brzon O."/>
            <person name="Soukal P."/>
            <person name="Eme L."/>
            <person name="Dacks J.B."/>
            <person name="Karnkowska A."/>
            <person name="Elias M."/>
            <person name="Hampl V."/>
        </authorList>
    </citation>
    <scope>NUCLEOTIDE SEQUENCE [LARGE SCALE GENOMIC DNA]</scope>
    <source>
        <strain evidence="2">NAU3</strain>
        <tissue evidence="2">Gut</tissue>
    </source>
</reference>
<proteinExistence type="predicted"/>
<feature type="transmembrane region" description="Helical" evidence="1">
    <location>
        <begin position="254"/>
        <end position="277"/>
    </location>
</feature>
<dbReference type="Proteomes" id="UP001281761">
    <property type="component" value="Unassembled WGS sequence"/>
</dbReference>
<keyword evidence="1" id="KW-0812">Transmembrane</keyword>
<keyword evidence="3" id="KW-1185">Reference proteome</keyword>
<gene>
    <name evidence="2" type="ORF">BLNAU_1673</name>
</gene>
<evidence type="ECO:0000313" key="3">
    <source>
        <dbReference type="Proteomes" id="UP001281761"/>
    </source>
</evidence>
<sequence>MFYAFSSNIISQSIETFGDSLEENLQIWLSTLGPFAEFFYILTGNTMLIGVGIALLAIIILLGLILSAYLIGYRHFIKANLIFGSIFIVLSGILITVMSIIFRDQLNIGADLASFGWILLALGIVIAVIALGGTACGFVPNKCFVGLNFYVILLLVLMGVLVVFGLVILVFPGLFWETMVEALSEDCESTSEKGYAETCQEQMKLYFNLMCNTTQEQIDKYKGQFAVKGECSYADIKDRIVNNLIQGILSNLNLIAFASILISVIFLYVVIIVLVALNSNWEGTGAMRVDLTTAKQKVHRD</sequence>